<dbReference type="AlphaFoldDB" id="A0A3Q7JBU3"/>
<evidence type="ECO:0008006" key="3">
    <source>
        <dbReference type="Google" id="ProtNLM"/>
    </source>
</evidence>
<reference evidence="1" key="2">
    <citation type="submission" date="2019-01" db="UniProtKB">
        <authorList>
            <consortium name="EnsemblPlants"/>
        </authorList>
    </citation>
    <scope>IDENTIFICATION</scope>
    <source>
        <strain evidence="1">cv. Heinz 1706</strain>
    </source>
</reference>
<dbReference type="STRING" id="4081.A0A3Q7JBU3"/>
<dbReference type="Proteomes" id="UP000004994">
    <property type="component" value="Chromosome 12"/>
</dbReference>
<sequence length="124" mass="13887">MKDLGELKFSLGIEFARSKKGIVMSQRKYALELVAEMGLSGTKPFIKPLETNLKLTSLDYDSIINNTSADNDDKLLTDPGKYQRRLVTCYLVKFGNAIVSWKSKKQETVARSSAEAEFRSIASM</sequence>
<proteinExistence type="predicted"/>
<dbReference type="EnsemblPlants" id="Solyc12g088665.1.1">
    <property type="protein sequence ID" value="Solyc12g088665.1.1"/>
    <property type="gene ID" value="Solyc12g088665.1"/>
</dbReference>
<evidence type="ECO:0000313" key="1">
    <source>
        <dbReference type="EnsemblPlants" id="Solyc12g088665.1.1"/>
    </source>
</evidence>
<evidence type="ECO:0000313" key="2">
    <source>
        <dbReference type="Proteomes" id="UP000004994"/>
    </source>
</evidence>
<dbReference type="PANTHER" id="PTHR11439:SF499">
    <property type="entry name" value="PPC DOMAIN-CONTAINING PROTEIN"/>
    <property type="match status" value="1"/>
</dbReference>
<reference evidence="1" key="1">
    <citation type="journal article" date="2012" name="Nature">
        <title>The tomato genome sequence provides insights into fleshy fruit evolution.</title>
        <authorList>
            <consortium name="Tomato Genome Consortium"/>
        </authorList>
    </citation>
    <scope>NUCLEOTIDE SEQUENCE [LARGE SCALE GENOMIC DNA]</scope>
    <source>
        <strain evidence="1">cv. Heinz 1706</strain>
    </source>
</reference>
<name>A0A3Q7JBU3_SOLLC</name>
<dbReference type="InParanoid" id="A0A3Q7JBU3"/>
<dbReference type="OMA" id="IGGGCLQ"/>
<accession>A0A3Q7JBU3</accession>
<dbReference type="Gramene" id="Solyc12g088665.1.1">
    <property type="protein sequence ID" value="Solyc12g088665.1.1"/>
    <property type="gene ID" value="Solyc12g088665.1"/>
</dbReference>
<organism evidence="1">
    <name type="scientific">Solanum lycopersicum</name>
    <name type="common">Tomato</name>
    <name type="synonym">Lycopersicon esculentum</name>
    <dbReference type="NCBI Taxonomy" id="4081"/>
    <lineage>
        <taxon>Eukaryota</taxon>
        <taxon>Viridiplantae</taxon>
        <taxon>Streptophyta</taxon>
        <taxon>Embryophyta</taxon>
        <taxon>Tracheophyta</taxon>
        <taxon>Spermatophyta</taxon>
        <taxon>Magnoliopsida</taxon>
        <taxon>eudicotyledons</taxon>
        <taxon>Gunneridae</taxon>
        <taxon>Pentapetalae</taxon>
        <taxon>asterids</taxon>
        <taxon>lamiids</taxon>
        <taxon>Solanales</taxon>
        <taxon>Solanaceae</taxon>
        <taxon>Solanoideae</taxon>
        <taxon>Solaneae</taxon>
        <taxon>Solanum</taxon>
        <taxon>Solanum subgen. Lycopersicon</taxon>
    </lineage>
</organism>
<keyword evidence="2" id="KW-1185">Reference proteome</keyword>
<dbReference type="PANTHER" id="PTHR11439">
    <property type="entry name" value="GAG-POL-RELATED RETROTRANSPOSON"/>
    <property type="match status" value="1"/>
</dbReference>
<protein>
    <recommendedName>
        <fullName evidence="3">Reverse transcriptase Ty1/copia-type domain-containing protein</fullName>
    </recommendedName>
</protein>